<dbReference type="EMBL" id="CP002042">
    <property type="protein sequence ID" value="ADH64672.1"/>
    <property type="molecule type" value="Genomic_DNA"/>
</dbReference>
<evidence type="ECO:0000313" key="1">
    <source>
        <dbReference type="EMBL" id="ADH64672.1"/>
    </source>
</evidence>
<dbReference type="OrthoDB" id="165167at2"/>
<keyword evidence="2" id="KW-1185">Reference proteome</keyword>
<sequence>MLTIYPIDKIPLRYGSRALVLNAPAGYLESLQAAAQGVELPRRPTVSEASCDVVEVFVRSEAELRAALPAALAALKPGGQFWIAYPRRLDNEMHRDTAWNVVFKEGLRVVTVVVLDAEWQAIRFRPIGKGKPRAR</sequence>
<dbReference type="KEGG" id="msv:Mesil_2830"/>
<proteinExistence type="predicted"/>
<dbReference type="STRING" id="526227.Mesil_2830"/>
<evidence type="ECO:0008006" key="3">
    <source>
        <dbReference type="Google" id="ProtNLM"/>
    </source>
</evidence>
<gene>
    <name evidence="1" type="ordered locus">Mesil_2830</name>
</gene>
<dbReference type="RefSeq" id="WP_013159206.1">
    <property type="nucleotide sequence ID" value="NC_014212.1"/>
</dbReference>
<dbReference type="InterPro" id="IPR029063">
    <property type="entry name" value="SAM-dependent_MTases_sf"/>
</dbReference>
<accession>D7BCT9</accession>
<dbReference type="Proteomes" id="UP000001916">
    <property type="component" value="Chromosome"/>
</dbReference>
<organism evidence="1 2">
    <name type="scientific">Allomeiothermus silvanus (strain ATCC 700542 / DSM 9946 / NBRC 106475 / NCIMB 13440 / VI-R2)</name>
    <name type="common">Thermus silvanus</name>
    <dbReference type="NCBI Taxonomy" id="526227"/>
    <lineage>
        <taxon>Bacteria</taxon>
        <taxon>Thermotogati</taxon>
        <taxon>Deinococcota</taxon>
        <taxon>Deinococci</taxon>
        <taxon>Thermales</taxon>
        <taxon>Thermaceae</taxon>
        <taxon>Allomeiothermus</taxon>
    </lineage>
</organism>
<dbReference type="AlphaFoldDB" id="D7BCT9"/>
<dbReference type="HOGENOM" id="CLU_129221_2_0_0"/>
<protein>
    <recommendedName>
        <fullName evidence="3">DUF3052 domain-containing protein</fullName>
    </recommendedName>
</protein>
<evidence type="ECO:0000313" key="2">
    <source>
        <dbReference type="Proteomes" id="UP000001916"/>
    </source>
</evidence>
<reference evidence="1 2" key="1">
    <citation type="journal article" date="2010" name="Stand. Genomic Sci.">
        <title>Complete genome sequence of Meiothermus silvanus type strain (VI-R2).</title>
        <authorList>
            <person name="Sikorski J."/>
            <person name="Tindall B.J."/>
            <person name="Lowry S."/>
            <person name="Lucas S."/>
            <person name="Nolan M."/>
            <person name="Copeland A."/>
            <person name="Glavina Del Rio T."/>
            <person name="Tice H."/>
            <person name="Cheng J.F."/>
            <person name="Han C."/>
            <person name="Pitluck S."/>
            <person name="Liolios K."/>
            <person name="Ivanova N."/>
            <person name="Mavromatis K."/>
            <person name="Mikhailova N."/>
            <person name="Pati A."/>
            <person name="Goodwin L."/>
            <person name="Chen A."/>
            <person name="Palaniappan K."/>
            <person name="Land M."/>
            <person name="Hauser L."/>
            <person name="Chang Y.J."/>
            <person name="Jeffries C.D."/>
            <person name="Rohde M."/>
            <person name="Goker M."/>
            <person name="Woyke T."/>
            <person name="Bristow J."/>
            <person name="Eisen J.A."/>
            <person name="Markowitz V."/>
            <person name="Hugenholtz P."/>
            <person name="Kyrpides N.C."/>
            <person name="Klenk H.P."/>
            <person name="Lapidus A."/>
        </authorList>
    </citation>
    <scope>NUCLEOTIDE SEQUENCE [LARGE SCALE GENOMIC DNA]</scope>
    <source>
        <strain evidence="2">ATCC 700542 / DSM 9946 / VI-R2</strain>
    </source>
</reference>
<name>D7BCT9_ALLS1</name>
<dbReference type="eggNOG" id="COG4430">
    <property type="taxonomic scope" value="Bacteria"/>
</dbReference>
<dbReference type="SUPFAM" id="SSF53335">
    <property type="entry name" value="S-adenosyl-L-methionine-dependent methyltransferases"/>
    <property type="match status" value="1"/>
</dbReference>